<dbReference type="AlphaFoldDB" id="A0A6J4K0Y1"/>
<organism evidence="2">
    <name type="scientific">uncultured Chloroflexota bacterium</name>
    <dbReference type="NCBI Taxonomy" id="166587"/>
    <lineage>
        <taxon>Bacteria</taxon>
        <taxon>Bacillati</taxon>
        <taxon>Chloroflexota</taxon>
        <taxon>environmental samples</taxon>
    </lineage>
</organism>
<proteinExistence type="predicted"/>
<accession>A0A6J4K0Y1</accession>
<dbReference type="InterPro" id="IPR000868">
    <property type="entry name" value="Isochorismatase-like_dom"/>
</dbReference>
<dbReference type="GO" id="GO:0008936">
    <property type="term" value="F:nicotinamidase activity"/>
    <property type="evidence" value="ECO:0007669"/>
    <property type="project" value="UniProtKB-EC"/>
</dbReference>
<dbReference type="Pfam" id="PF00857">
    <property type="entry name" value="Isochorismatase"/>
    <property type="match status" value="1"/>
</dbReference>
<dbReference type="InterPro" id="IPR044717">
    <property type="entry name" value="NIC1"/>
</dbReference>
<dbReference type="GO" id="GO:0019365">
    <property type="term" value="P:pyridine nucleotide salvage"/>
    <property type="evidence" value="ECO:0007669"/>
    <property type="project" value="InterPro"/>
</dbReference>
<dbReference type="Gene3D" id="3.40.50.850">
    <property type="entry name" value="Isochorismatase-like"/>
    <property type="match status" value="1"/>
</dbReference>
<reference evidence="2" key="1">
    <citation type="submission" date="2020-02" db="EMBL/GenBank/DDBJ databases">
        <authorList>
            <person name="Meier V. D."/>
        </authorList>
    </citation>
    <scope>NUCLEOTIDE SEQUENCE</scope>
    <source>
        <strain evidence="2">AVDCRST_MAG77</strain>
    </source>
</reference>
<gene>
    <name evidence="2" type="ORF">AVDCRST_MAG77-4913</name>
</gene>
<name>A0A6J4K0Y1_9CHLR</name>
<keyword evidence="2" id="KW-0378">Hydrolase</keyword>
<dbReference type="EC" id="3.5.1.19" evidence="2"/>
<dbReference type="SUPFAM" id="SSF52499">
    <property type="entry name" value="Isochorismatase-like hydrolases"/>
    <property type="match status" value="1"/>
</dbReference>
<dbReference type="PANTHER" id="PTHR47297">
    <property type="match status" value="1"/>
</dbReference>
<dbReference type="EMBL" id="CADCTC010000257">
    <property type="protein sequence ID" value="CAA9292949.1"/>
    <property type="molecule type" value="Genomic_DNA"/>
</dbReference>
<feature type="domain" description="Isochorismatase-like" evidence="1">
    <location>
        <begin position="54"/>
        <end position="222"/>
    </location>
</feature>
<sequence>MSTNESMPATSENTAPLRERSAAFVDYLDSFLASLPPVPLGTLLENAGGADKVAVIAVDVVNGFCVEGPLASARVGAIVPPIARLLRATHAAGVRAFVVLRDSHASHAPEFEQFGPHCLAGTVQSRLVRELAELPFAGSFADIPKNATSAWAGAGEGAEPAAERLEQWVARQEEAGVNTFIVVGDCTDLCVYQTAMPLKLGANARNRSLTVLVPEDCVDTYDLPVDIATKVGATPHDAGLLHAVFLYHLALNGVQVVGAITAPILE</sequence>
<dbReference type="InterPro" id="IPR036380">
    <property type="entry name" value="Isochorismatase-like_sf"/>
</dbReference>
<evidence type="ECO:0000313" key="2">
    <source>
        <dbReference type="EMBL" id="CAA9292949.1"/>
    </source>
</evidence>
<dbReference type="CDD" id="cd00431">
    <property type="entry name" value="cysteine_hydrolases"/>
    <property type="match status" value="1"/>
</dbReference>
<evidence type="ECO:0000259" key="1">
    <source>
        <dbReference type="Pfam" id="PF00857"/>
    </source>
</evidence>
<protein>
    <submittedName>
        <fullName evidence="2">Nicotinamidase</fullName>
        <ecNumber evidence="2">3.5.1.19</ecNumber>
    </submittedName>
</protein>
<dbReference type="PANTHER" id="PTHR47297:SF2">
    <property type="entry name" value="OS02G0606800 PROTEIN"/>
    <property type="match status" value="1"/>
</dbReference>